<feature type="domain" description="Transcriptional regulator DauR-like HTH" evidence="2">
    <location>
        <begin position="195"/>
        <end position="251"/>
    </location>
</feature>
<accession>A0AAD0ZKT9</accession>
<name>A0AAD0ZKT9_9PSED</name>
<evidence type="ECO:0000313" key="4">
    <source>
        <dbReference type="Proteomes" id="UP000280455"/>
    </source>
</evidence>
<reference evidence="3 4" key="1">
    <citation type="submission" date="2018-03" db="EMBL/GenBank/DDBJ databases">
        <title>Diversity of phytobeneficial traits revealed by whole-genome analysis of worldwide-isolated phenazine-producing Pseudomonas spp.</title>
        <authorList>
            <person name="Biessy A."/>
            <person name="Novinscak A."/>
            <person name="Blom J."/>
            <person name="Leger G."/>
            <person name="Thomashow L.S."/>
            <person name="Cazorla F.M."/>
            <person name="Josic D."/>
            <person name="Filion M."/>
        </authorList>
    </citation>
    <scope>NUCLEOTIDE SEQUENCE [LARGE SCALE GENOMIC DNA]</scope>
    <source>
        <strain evidence="3 4">ChPhzS24</strain>
    </source>
</reference>
<dbReference type="AlphaFoldDB" id="A0AAD0ZKT9"/>
<dbReference type="EMBL" id="CP027750">
    <property type="protein sequence ID" value="AZE30944.1"/>
    <property type="molecule type" value="Genomic_DNA"/>
</dbReference>
<organism evidence="3 4">
    <name type="scientific">Pseudomonas chlororaphis subsp. aureofaciens</name>
    <dbReference type="NCBI Taxonomy" id="587851"/>
    <lineage>
        <taxon>Bacteria</taxon>
        <taxon>Pseudomonadati</taxon>
        <taxon>Pseudomonadota</taxon>
        <taxon>Gammaproteobacteria</taxon>
        <taxon>Pseudomonadales</taxon>
        <taxon>Pseudomonadaceae</taxon>
        <taxon>Pseudomonas</taxon>
    </lineage>
</organism>
<protein>
    <submittedName>
        <fullName evidence="3">YheO-like, PAS domain-containing protein</fullName>
    </submittedName>
</protein>
<sequence>MALVNVRLNIQRRVDIFARFFFRETAMNSPDSHLSPESAAERHLVFKVLHSTLNMLGSVVGRHTEIVLHDLSRPESSIVAIANGHVTGRRVGSPVLAGPREDLGFIAVRRAMEDRSGSEPVLVENYPTTAPDGRPLRSSTVVYRDSSGQPFATLCTNADLSGIAAAHACLGELLGLGAAPEPRHDEPQDMEQLMAQIIQQACPGGRALMKKIQKLEAVRQMQDRGLFIVKGGIEKAAAALGVTRYTIYNYLEQIRATDHASQQE</sequence>
<dbReference type="InterPro" id="IPR039445">
    <property type="entry name" value="DauR-like_HTH"/>
</dbReference>
<feature type="domain" description="YheO-like" evidence="1">
    <location>
        <begin position="49"/>
        <end position="167"/>
    </location>
</feature>
<dbReference type="InterPro" id="IPR039446">
    <property type="entry name" value="DauR-like"/>
</dbReference>
<gene>
    <name evidence="3" type="ORF">C4K07_4168</name>
</gene>
<dbReference type="PANTHER" id="PTHR35568:SF1">
    <property type="entry name" value="TRANSCRIPTIONAL REGULATOR DAUR"/>
    <property type="match status" value="1"/>
</dbReference>
<evidence type="ECO:0000259" key="1">
    <source>
        <dbReference type="Pfam" id="PF08348"/>
    </source>
</evidence>
<dbReference type="Pfam" id="PF13309">
    <property type="entry name" value="HTH_22"/>
    <property type="match status" value="1"/>
</dbReference>
<dbReference type="PANTHER" id="PTHR35568">
    <property type="entry name" value="TRANSCRIPTIONAL REGULATOR DAUR"/>
    <property type="match status" value="1"/>
</dbReference>
<dbReference type="InterPro" id="IPR013559">
    <property type="entry name" value="YheO"/>
</dbReference>
<dbReference type="Proteomes" id="UP000280455">
    <property type="component" value="Chromosome"/>
</dbReference>
<proteinExistence type="predicted"/>
<evidence type="ECO:0000313" key="3">
    <source>
        <dbReference type="EMBL" id="AZE30944.1"/>
    </source>
</evidence>
<evidence type="ECO:0000259" key="2">
    <source>
        <dbReference type="Pfam" id="PF13309"/>
    </source>
</evidence>
<dbReference type="Pfam" id="PF08348">
    <property type="entry name" value="PAS_6"/>
    <property type="match status" value="1"/>
</dbReference>